<dbReference type="HOGENOM" id="CLU_553626_0_0_1"/>
<feature type="domain" description="F-box associated beta-propeller type 3" evidence="1">
    <location>
        <begin position="155"/>
        <end position="340"/>
    </location>
</feature>
<evidence type="ECO:0000313" key="2">
    <source>
        <dbReference type="EnsemblPlants" id="LPERR04G07020.1"/>
    </source>
</evidence>
<dbReference type="NCBIfam" id="TIGR01640">
    <property type="entry name" value="F_box_assoc_1"/>
    <property type="match status" value="1"/>
</dbReference>
<name>A0A0D9W450_9ORYZ</name>
<dbReference type="PANTHER" id="PTHR31111:SF133">
    <property type="entry name" value="OS07G0196600 PROTEIN"/>
    <property type="match status" value="1"/>
</dbReference>
<dbReference type="PANTHER" id="PTHR31111">
    <property type="entry name" value="BNAA05G37150D PROTEIN-RELATED"/>
    <property type="match status" value="1"/>
</dbReference>
<dbReference type="AlphaFoldDB" id="A0A0D9W450"/>
<dbReference type="STRING" id="77586.A0A0D9W450"/>
<dbReference type="Proteomes" id="UP000032180">
    <property type="component" value="Chromosome 4"/>
</dbReference>
<keyword evidence="3" id="KW-1185">Reference proteome</keyword>
<sequence>MKTSHCNGIVAVIVKVGKIFVCKEFFVLPPGSRGTYDRNREEAATLGFDPITGRYVVARCLYRHYDCHTDENSGEQFLQYDIVHEVFVLGASGSGGWEITETPPCPIDDVVPPACAHGAFYWAANDQSNEAERERPNALLRWSRRMEGERLHVGKVFVCNPATREFFVLPPGSRIHHYHLNQETASLGFDPFTDTYVLARWLYSRYDLYTDFFTGEQFLDYEIHHEVFTLGASGSGDWETTETSPCPIHESMLPACVRGAFYWAANDQSDEAERRFPNSLLRYDIHDGEFAVVSLPSCYAFMVGDGGDSLTDLHGELCYARPNTETAFDFWVLEADENEEEFRWSLRWHLNLGVPIGIIVPLSVERDGTLIIYEEGLICRLDEGRNVVEREVDVEEVYWDLVGQWGIDKYDYPKNCGNGGAYDCRLYDGGGGGGGNINVDELVMALRNGTMEAAMIMSNMATTKMLIVSNTVAAAASTIWRNVAWTTTMVTHS</sequence>
<proteinExistence type="predicted"/>
<evidence type="ECO:0000259" key="1">
    <source>
        <dbReference type="Pfam" id="PF08268"/>
    </source>
</evidence>
<reference evidence="2" key="3">
    <citation type="submission" date="2015-04" db="UniProtKB">
        <authorList>
            <consortium name="EnsemblPlants"/>
        </authorList>
    </citation>
    <scope>IDENTIFICATION</scope>
</reference>
<protein>
    <recommendedName>
        <fullName evidence="1">F-box associated beta-propeller type 3 domain-containing protein</fullName>
    </recommendedName>
</protein>
<dbReference type="EnsemblPlants" id="LPERR04G07020.1">
    <property type="protein sequence ID" value="LPERR04G07020.1"/>
    <property type="gene ID" value="LPERR04G07020"/>
</dbReference>
<dbReference type="Gramene" id="LPERR04G07020.1">
    <property type="protein sequence ID" value="LPERR04G07020.1"/>
    <property type="gene ID" value="LPERR04G07020"/>
</dbReference>
<dbReference type="eggNOG" id="ENOG502SZXT">
    <property type="taxonomic scope" value="Eukaryota"/>
</dbReference>
<reference evidence="3" key="2">
    <citation type="submission" date="2013-12" db="EMBL/GenBank/DDBJ databases">
        <authorList>
            <person name="Yu Y."/>
            <person name="Lee S."/>
            <person name="de Baynast K."/>
            <person name="Wissotski M."/>
            <person name="Liu L."/>
            <person name="Talag J."/>
            <person name="Goicoechea J."/>
            <person name="Angelova A."/>
            <person name="Jetty R."/>
            <person name="Kudrna D."/>
            <person name="Golser W."/>
            <person name="Rivera L."/>
            <person name="Zhang J."/>
            <person name="Wing R."/>
        </authorList>
    </citation>
    <scope>NUCLEOTIDE SEQUENCE</scope>
</reference>
<dbReference type="InterPro" id="IPR013187">
    <property type="entry name" value="F-box-assoc_dom_typ3"/>
</dbReference>
<evidence type="ECO:0000313" key="3">
    <source>
        <dbReference type="Proteomes" id="UP000032180"/>
    </source>
</evidence>
<dbReference type="InterPro" id="IPR017451">
    <property type="entry name" value="F-box-assoc_interact_dom"/>
</dbReference>
<dbReference type="Pfam" id="PF08268">
    <property type="entry name" value="FBA_3"/>
    <property type="match status" value="1"/>
</dbReference>
<organism evidence="2 3">
    <name type="scientific">Leersia perrieri</name>
    <dbReference type="NCBI Taxonomy" id="77586"/>
    <lineage>
        <taxon>Eukaryota</taxon>
        <taxon>Viridiplantae</taxon>
        <taxon>Streptophyta</taxon>
        <taxon>Embryophyta</taxon>
        <taxon>Tracheophyta</taxon>
        <taxon>Spermatophyta</taxon>
        <taxon>Magnoliopsida</taxon>
        <taxon>Liliopsida</taxon>
        <taxon>Poales</taxon>
        <taxon>Poaceae</taxon>
        <taxon>BOP clade</taxon>
        <taxon>Oryzoideae</taxon>
        <taxon>Oryzeae</taxon>
        <taxon>Oryzinae</taxon>
        <taxon>Leersia</taxon>
    </lineage>
</organism>
<reference evidence="2 3" key="1">
    <citation type="submission" date="2012-08" db="EMBL/GenBank/DDBJ databases">
        <title>Oryza genome evolution.</title>
        <authorList>
            <person name="Wing R.A."/>
        </authorList>
    </citation>
    <scope>NUCLEOTIDE SEQUENCE</scope>
</reference>
<accession>A0A0D9W450</accession>